<feature type="domain" description="VWFA" evidence="3">
    <location>
        <begin position="500"/>
        <end position="670"/>
    </location>
</feature>
<keyword evidence="1" id="KW-0175">Coiled coil</keyword>
<accession>A0A1M6ITS0</accession>
<evidence type="ECO:0000313" key="5">
    <source>
        <dbReference type="Proteomes" id="UP000324781"/>
    </source>
</evidence>
<dbReference type="InterPro" id="IPR036465">
    <property type="entry name" value="vWFA_dom_sf"/>
</dbReference>
<sequence length="1292" mass="141534">MNVFLPLTIVFAIFIAVDIITAKRFKIKRTVVRNISLVALCVLTVASGIGCGLSMARETDSTLKTLFNAYSYLLEGNIEKAAEHAEKVQDPHAEIVSMLADCWRGNYGIAFIKADDLISGGKLDDELTEQVEKIHTLTRRMTGLEGSPLSDEEVYEKLEDIAEDCFDLLKISEKDEVRFIDNFNRDKMLSSDDFYATDEKTLKRMLLDEPNDKELLRYSVKYYNAMGDLDAAEENARKLLKSDASVENIVLYTDVIAQKLMNNISLTSYDENDKEIAALLDRAEDAERAANKYDEGDPKRSEKLAKAEEYRMQANQVMAKRIINWLTARMPMFGDNSGVIMLQLSKLYSASGDEAKAREILLDLIRNQDRISDDSPIKTAMAKLGEVYHDTSASDDDIATAIGEVIKADVFLPDSVLARNYSQFLNKLLKYERVSIFISRVDADNYPTVRAYVNVNGKKDGMEELANDFDIGDFTFSDNGFEIPNGKVTRIMDDSTRYVSIALVIDGSGSMAGDRIENAKRAVEACIRNMDPETQEMSLVIYNSEAEVLVPLTNDPDKLEQGIDQINADGGTVISSGLLAGLESLGPSKGAKAIILMTDGEDNTPETIDEAIAAAQKENVAVFTVSTGGGDREYMKNIADRTGGYFMEAVTDEELANVYTTLQNYIVNNYCFEYTVEEDVASNPRMLTIGLKDYDVNSSRLYAYGGMVLTRDGSYIRRAESGMLRLLYAEPSVVSVKDAELGVPIFISASGVTDDVKVFVNGTEIKNVKTVGNSVITFTLKGKFNPGELRVTVQLADGTSKSSDKLILVAGTSGKKSTSATIVLGNSKNTIYAERVEQLDDYTLNLDGRVILNGFIRASSPVTLYSGSPITMGSGRINVSSGSISGSGAAYVDFAAYWTGDANYGQIVYGGSSVKVLDRFDFYFDEQSIGLNYYGATLTLPGFGEVYGEAEFDGSELVYTIRSGYMLTELQNNLNYALNGIPLPYNTAGNALQTITGYNPRDQYHSSYGLSVQTDEMTVVIKKDFAGVTGKGTVRGYLGLIGIEDGTLSIDTSNTNSMFTISGMAKLNYLYDPLQINRQSPITITSLGLYPDKVSLNANGFTIDADGLSACFTDNVPPKALDGSITVDYPLSISSEPYGSQVSGLLDDISLKCDKIEFVCTKDRYQNGIKAYHSSNPDKYVVIGNDCLVVPINCMDEISLFGTDLGGEITGTATIDDWWIELNLDVDGHLDNAYYGIKHDGRASFNVKLLRKASKGTVCTVELNYGGKTLTYNANAMGGISPQDGFSTYVED</sequence>
<evidence type="ECO:0000256" key="1">
    <source>
        <dbReference type="SAM" id="Coils"/>
    </source>
</evidence>
<dbReference type="SMART" id="SM00327">
    <property type="entry name" value="VWA"/>
    <property type="match status" value="1"/>
</dbReference>
<gene>
    <name evidence="4" type="ORF">SAMN05444373_104715</name>
</gene>
<evidence type="ECO:0000313" key="4">
    <source>
        <dbReference type="EMBL" id="SHJ37828.1"/>
    </source>
</evidence>
<feature type="transmembrane region" description="Helical" evidence="2">
    <location>
        <begin position="37"/>
        <end position="56"/>
    </location>
</feature>
<dbReference type="PANTHER" id="PTHR10579:SF43">
    <property type="entry name" value="ZINC FINGER (C3HC4-TYPE RING FINGER) FAMILY PROTEIN"/>
    <property type="match status" value="1"/>
</dbReference>
<dbReference type="PROSITE" id="PS50234">
    <property type="entry name" value="VWFA"/>
    <property type="match status" value="1"/>
</dbReference>
<dbReference type="Pfam" id="PF00092">
    <property type="entry name" value="VWA"/>
    <property type="match status" value="1"/>
</dbReference>
<dbReference type="InterPro" id="IPR011990">
    <property type="entry name" value="TPR-like_helical_dom_sf"/>
</dbReference>
<dbReference type="OrthoDB" id="9784383at2"/>
<dbReference type="EMBL" id="FQZP01000047">
    <property type="protein sequence ID" value="SHJ37828.1"/>
    <property type="molecule type" value="Genomic_DNA"/>
</dbReference>
<protein>
    <submittedName>
        <fullName evidence="4">von Willebrand factor type A domain-containing protein</fullName>
    </submittedName>
</protein>
<keyword evidence="2" id="KW-0812">Transmembrane</keyword>
<keyword evidence="2" id="KW-1133">Transmembrane helix</keyword>
<dbReference type="Gene3D" id="1.25.40.10">
    <property type="entry name" value="Tetratricopeptide repeat domain"/>
    <property type="match status" value="1"/>
</dbReference>
<evidence type="ECO:0000256" key="2">
    <source>
        <dbReference type="SAM" id="Phobius"/>
    </source>
</evidence>
<organism evidence="4 5">
    <name type="scientific">Thermoclostridium caenicola</name>
    <dbReference type="NCBI Taxonomy" id="659425"/>
    <lineage>
        <taxon>Bacteria</taxon>
        <taxon>Bacillati</taxon>
        <taxon>Bacillota</taxon>
        <taxon>Clostridia</taxon>
        <taxon>Eubacteriales</taxon>
        <taxon>Oscillospiraceae</taxon>
        <taxon>Thermoclostridium</taxon>
    </lineage>
</organism>
<name>A0A1M6ITS0_9FIRM</name>
<dbReference type="CDD" id="cd00198">
    <property type="entry name" value="vWFA"/>
    <property type="match status" value="1"/>
</dbReference>
<reference evidence="4 5" key="1">
    <citation type="submission" date="2016-11" db="EMBL/GenBank/DDBJ databases">
        <authorList>
            <person name="Varghese N."/>
            <person name="Submissions S."/>
        </authorList>
    </citation>
    <scope>NUCLEOTIDE SEQUENCE [LARGE SCALE GENOMIC DNA]</scope>
    <source>
        <strain evidence="4 5">DSM 19027</strain>
    </source>
</reference>
<dbReference type="Gene3D" id="3.40.50.410">
    <property type="entry name" value="von Willebrand factor, type A domain"/>
    <property type="match status" value="1"/>
</dbReference>
<dbReference type="InterPro" id="IPR002035">
    <property type="entry name" value="VWF_A"/>
</dbReference>
<feature type="coiled-coil region" evidence="1">
    <location>
        <begin position="269"/>
        <end position="296"/>
    </location>
</feature>
<evidence type="ECO:0000259" key="3">
    <source>
        <dbReference type="PROSITE" id="PS50234"/>
    </source>
</evidence>
<keyword evidence="2" id="KW-0472">Membrane</keyword>
<dbReference type="PANTHER" id="PTHR10579">
    <property type="entry name" value="CALCIUM-ACTIVATED CHLORIDE CHANNEL REGULATOR"/>
    <property type="match status" value="1"/>
</dbReference>
<dbReference type="Proteomes" id="UP000324781">
    <property type="component" value="Unassembled WGS sequence"/>
</dbReference>
<dbReference type="InterPro" id="IPR051266">
    <property type="entry name" value="CLCR"/>
</dbReference>
<proteinExistence type="predicted"/>
<keyword evidence="5" id="KW-1185">Reference proteome</keyword>
<dbReference type="SUPFAM" id="SSF53300">
    <property type="entry name" value="vWA-like"/>
    <property type="match status" value="1"/>
</dbReference>
<feature type="transmembrane region" description="Helical" evidence="2">
    <location>
        <begin position="6"/>
        <end position="25"/>
    </location>
</feature>